<feature type="region of interest" description="Disordered" evidence="1">
    <location>
        <begin position="364"/>
        <end position="384"/>
    </location>
</feature>
<comment type="caution">
    <text evidence="2">The sequence shown here is derived from an EMBL/GenBank/DDBJ whole genome shotgun (WGS) entry which is preliminary data.</text>
</comment>
<dbReference type="RefSeq" id="WP_339966647.1">
    <property type="nucleotide sequence ID" value="NZ_JBBHJY010000004.1"/>
</dbReference>
<accession>A0ABU8S874</accession>
<feature type="compositionally biased region" description="Low complexity" evidence="1">
    <location>
        <begin position="146"/>
        <end position="162"/>
    </location>
</feature>
<feature type="compositionally biased region" description="Basic and acidic residues" evidence="1">
    <location>
        <begin position="367"/>
        <end position="384"/>
    </location>
</feature>
<keyword evidence="3" id="KW-1185">Reference proteome</keyword>
<feature type="region of interest" description="Disordered" evidence="1">
    <location>
        <begin position="136"/>
        <end position="176"/>
    </location>
</feature>
<proteinExistence type="predicted"/>
<dbReference type="EMBL" id="JBBHJY010000004">
    <property type="protein sequence ID" value="MEJ6010159.1"/>
    <property type="molecule type" value="Genomic_DNA"/>
</dbReference>
<name>A0ABU8S874_9SPHN</name>
<evidence type="ECO:0000313" key="3">
    <source>
        <dbReference type="Proteomes" id="UP001379235"/>
    </source>
</evidence>
<reference evidence="2 3" key="1">
    <citation type="submission" date="2024-03" db="EMBL/GenBank/DDBJ databases">
        <authorList>
            <person name="Jo J.-H."/>
        </authorList>
    </citation>
    <scope>NUCLEOTIDE SEQUENCE [LARGE SCALE GENOMIC DNA]</scope>
    <source>
        <strain evidence="2 3">AS3R-12</strain>
    </source>
</reference>
<gene>
    <name evidence="2" type="ORF">WG900_09535</name>
</gene>
<evidence type="ECO:0000256" key="1">
    <source>
        <dbReference type="SAM" id="MobiDB-lite"/>
    </source>
</evidence>
<protein>
    <submittedName>
        <fullName evidence="2">Uncharacterized protein</fullName>
    </submittedName>
</protein>
<sequence>MSELLLSDELKGLLAGICDELLTCIFNNRKDKGSKRQFQDCLAGFRYKQFRELLGKTETATAEKSHTAHRILFIIEPGKPVTEVIPYSVFESGNGHDGTKRVPVTDWIENQRTANPKWITASELLRIALGYAPAAPPITPSKSEPADPIDNTATAAPAAAPPFDQSADGKPNNAQPNNDFVSQLFTIRTDWQKSNVPDGQDLSLDIKFGTVTEQFLLGNERVDIEIAIHRLYIDLNLDGGLARIDPERLANGWFEYEQDGPNHLKIVPFKTWRGDAPQFELNREERSTPLAGHFRYFPLCNIHPLPGDNPRIVAHFRLQGIRPEFPPTVIDQLEGSDRAKTEENLLTRWLSDKMLEKEKILQGNYRGSDRAIGEGTEHGDGDDD</sequence>
<dbReference type="Proteomes" id="UP001379235">
    <property type="component" value="Unassembled WGS sequence"/>
</dbReference>
<organism evidence="2 3">
    <name type="scientific">Novosphingobium aquae</name>
    <dbReference type="NCBI Taxonomy" id="3133435"/>
    <lineage>
        <taxon>Bacteria</taxon>
        <taxon>Pseudomonadati</taxon>
        <taxon>Pseudomonadota</taxon>
        <taxon>Alphaproteobacteria</taxon>
        <taxon>Sphingomonadales</taxon>
        <taxon>Sphingomonadaceae</taxon>
        <taxon>Novosphingobium</taxon>
    </lineage>
</organism>
<evidence type="ECO:0000313" key="2">
    <source>
        <dbReference type="EMBL" id="MEJ6010159.1"/>
    </source>
</evidence>